<dbReference type="EMBL" id="CABL01000001">
    <property type="protein sequence ID" value="CBH74317.1"/>
    <property type="molecule type" value="Genomic_DNA"/>
</dbReference>
<organism evidence="1">
    <name type="scientific">mine drainage metagenome</name>
    <dbReference type="NCBI Taxonomy" id="410659"/>
    <lineage>
        <taxon>unclassified sequences</taxon>
        <taxon>metagenomes</taxon>
        <taxon>ecological metagenomes</taxon>
    </lineage>
</organism>
<comment type="caution">
    <text evidence="1">The sequence shown here is derived from an EMBL/GenBank/DDBJ whole genome shotgun (WGS) entry which is preliminary data.</text>
</comment>
<sequence length="182" mass="19465">MIRTLAIAALLACSFSTAIAAPTVPGRAQLKGDMVRMNQQFHISGFNYRIHAIHWVAASDPFAQAITSYVATASPPNGYLIFEVPLKNTQSGEAGVPGLDITAFYQAGTSATSNEIPFSKAGAPLQSSNLFPGKGMTVYYAIVNLPQPTKANPVVKLLLKYTANNDPGYPPVYRMLHPVVTP</sequence>
<dbReference type="AlphaFoldDB" id="E6PCY2"/>
<name>E6PCY2_9ZZZZ</name>
<evidence type="ECO:0000313" key="1">
    <source>
        <dbReference type="EMBL" id="CBH74317.1"/>
    </source>
</evidence>
<protein>
    <submittedName>
        <fullName evidence="1">Uncharacterized protein</fullName>
    </submittedName>
</protein>
<gene>
    <name evidence="1" type="ORF">CARN1_2204</name>
</gene>
<reference evidence="1" key="1">
    <citation type="submission" date="2009-10" db="EMBL/GenBank/DDBJ databases">
        <title>Diversity of trophic interactions inside an arsenic-rich microbial ecosystem.</title>
        <authorList>
            <person name="Bertin P.N."/>
            <person name="Heinrich-Salmeron A."/>
            <person name="Pelletier E."/>
            <person name="Goulhen-Chollet F."/>
            <person name="Arsene-Ploetze F."/>
            <person name="Gallien S."/>
            <person name="Calteau A."/>
            <person name="Vallenet D."/>
            <person name="Casiot C."/>
            <person name="Chane-Woon-Ming B."/>
            <person name="Giloteaux L."/>
            <person name="Barakat M."/>
            <person name="Bonnefoy V."/>
            <person name="Bruneel O."/>
            <person name="Chandler M."/>
            <person name="Cleiss J."/>
            <person name="Duran R."/>
            <person name="Elbaz-Poulichet F."/>
            <person name="Fonknechten N."/>
            <person name="Lauga B."/>
            <person name="Mornico D."/>
            <person name="Ortet P."/>
            <person name="Schaeffer C."/>
            <person name="Siguier P."/>
            <person name="Alexander Thil Smith A."/>
            <person name="Van Dorsselaer A."/>
            <person name="Weissenbach J."/>
            <person name="Medigue C."/>
            <person name="Le Paslier D."/>
        </authorList>
    </citation>
    <scope>NUCLEOTIDE SEQUENCE</scope>
</reference>
<accession>E6PCY2</accession>
<proteinExistence type="predicted"/>